<dbReference type="GO" id="GO:0005524">
    <property type="term" value="F:ATP binding"/>
    <property type="evidence" value="ECO:0007669"/>
    <property type="project" value="UniProtKB-UniRule"/>
</dbReference>
<evidence type="ECO:0000313" key="11">
    <source>
        <dbReference type="EMBL" id="HCT15729.1"/>
    </source>
</evidence>
<keyword evidence="3 8" id="KW-0812">Transmembrane</keyword>
<comment type="caution">
    <text evidence="11">The sequence shown here is derived from an EMBL/GenBank/DDBJ whole genome shotgun (WGS) entry which is preliminary data.</text>
</comment>
<dbReference type="SFLD" id="SFLDG00002">
    <property type="entry name" value="C1.7:_P-type_atpase_like"/>
    <property type="match status" value="1"/>
</dbReference>
<dbReference type="Gene3D" id="3.40.50.1000">
    <property type="entry name" value="HAD superfamily/HAD-like"/>
    <property type="match status" value="1"/>
</dbReference>
<evidence type="ECO:0000256" key="9">
    <source>
        <dbReference type="SAM" id="MobiDB-lite"/>
    </source>
</evidence>
<dbReference type="RefSeq" id="WP_010120677.1">
    <property type="nucleotide sequence ID" value="NZ_DAITTW010000006.1"/>
</dbReference>
<dbReference type="FunFam" id="2.70.150.10:FF:000002">
    <property type="entry name" value="Copper-transporting ATPase 1, putative"/>
    <property type="match status" value="1"/>
</dbReference>
<comment type="similarity">
    <text evidence="2 8">Belongs to the cation transport ATPase (P-type) (TC 3.A.3) family. Type IB subfamily.</text>
</comment>
<evidence type="ECO:0000313" key="12">
    <source>
        <dbReference type="Proteomes" id="UP000261739"/>
    </source>
</evidence>
<dbReference type="PRINTS" id="PR00941">
    <property type="entry name" value="CDATPASE"/>
</dbReference>
<dbReference type="SUPFAM" id="SSF81653">
    <property type="entry name" value="Calcium ATPase, transduction domain A"/>
    <property type="match status" value="1"/>
</dbReference>
<dbReference type="PRINTS" id="PR00119">
    <property type="entry name" value="CATATPASE"/>
</dbReference>
<evidence type="ECO:0000256" key="3">
    <source>
        <dbReference type="ARBA" id="ARBA00022692"/>
    </source>
</evidence>
<keyword evidence="7 8" id="KW-0472">Membrane</keyword>
<evidence type="ECO:0000256" key="1">
    <source>
        <dbReference type="ARBA" id="ARBA00004651"/>
    </source>
</evidence>
<dbReference type="PROSITE" id="PS01229">
    <property type="entry name" value="COF_2"/>
    <property type="match status" value="1"/>
</dbReference>
<dbReference type="SFLD" id="SFLDS00003">
    <property type="entry name" value="Haloacid_Dehalogenase"/>
    <property type="match status" value="1"/>
</dbReference>
<gene>
    <name evidence="11" type="primary">cadA</name>
    <name evidence="11" type="ORF">DIW82_13345</name>
</gene>
<dbReference type="InterPro" id="IPR036412">
    <property type="entry name" value="HAD-like_sf"/>
</dbReference>
<evidence type="ECO:0000256" key="8">
    <source>
        <dbReference type="RuleBase" id="RU362081"/>
    </source>
</evidence>
<evidence type="ECO:0000256" key="6">
    <source>
        <dbReference type="ARBA" id="ARBA00022989"/>
    </source>
</evidence>
<dbReference type="GO" id="GO:0019829">
    <property type="term" value="F:ATPase-coupled monoatomic cation transmembrane transporter activity"/>
    <property type="evidence" value="ECO:0007669"/>
    <property type="project" value="InterPro"/>
</dbReference>
<dbReference type="STRING" id="863239.GCA_000213935_01430"/>
<dbReference type="GO" id="GO:0046872">
    <property type="term" value="F:metal ion binding"/>
    <property type="evidence" value="ECO:0007669"/>
    <property type="project" value="UniProtKB-KW"/>
</dbReference>
<evidence type="ECO:0000256" key="7">
    <source>
        <dbReference type="ARBA" id="ARBA00023136"/>
    </source>
</evidence>
<dbReference type="InterPro" id="IPR044492">
    <property type="entry name" value="P_typ_ATPase_HD_dom"/>
</dbReference>
<name>A0A3D4T2G6_9CORY</name>
<dbReference type="Gene3D" id="2.70.150.10">
    <property type="entry name" value="Calcium-transporting ATPase, cytoplasmic transduction domain A"/>
    <property type="match status" value="1"/>
</dbReference>
<dbReference type="InterPro" id="IPR008250">
    <property type="entry name" value="ATPase_P-typ_transduc_dom_A_sf"/>
</dbReference>
<dbReference type="InterPro" id="IPR059000">
    <property type="entry name" value="ATPase_P-type_domA"/>
</dbReference>
<dbReference type="NCBIfam" id="TIGR01494">
    <property type="entry name" value="ATPase_P-type"/>
    <property type="match status" value="1"/>
</dbReference>
<dbReference type="NCBIfam" id="TIGR01512">
    <property type="entry name" value="ATPase-IB2_Cd"/>
    <property type="match status" value="1"/>
</dbReference>
<sequence length="687" mass="70611">MNTANTVTRLRAWARGHWAVPVLSGALIVVAFALRWIASGALDITVSSQWWLDAGAHATHDGGAFRLGDIAMLAAALVAGTPILVKAVRGLAARDIGIDLLVSVAALGAVATGNFWEAAAVTFLFAVGHALEAATLNRTRSALAELIAVAPETATVLRDGEQQVVPAGGVLVGETVLVKSGAKVPVDGRVLSGAGAVDEASITGESIPVDKSPGDRVFAGTISRGGFLQVETTGAGSDTTLARIIHRVEEAQDAKARTQAFIDRFSRWYTPGVIVLAVVAGLLSRDIVLALTLLVIGCPGALVISIPVAIVAGIGRAARNGILIKGGEYLETSAKISTVAVDKTGTLTEGRPELTDVIVLDPGSDRDDVLRWAAAAEAGSEHPLARAIIDAAEDAGVPPAGVPDVTTPVTGKGIVTEVDGSTVLVGNRALLEQYALPSAQIDDASREAATLAGAGQTPMIVGVAGTVVGIIAVADRIREDAPEMVARLHEAGVQTVVMLTGDTRLVAEAVAGATGVDRVRASLLPEDKLAAVQEMQRSGEVVAMVGDGVNDAPALATADIGVAMGAAGSDVAMETADIALMEDNLLKLPEAIGLARRTGRVMRQNIIIALATVILLLAGVFAGGVTMSLGMLVHEVSVLVVIANAMRLMRDRGRYSPSICSRTSTRRTFPSWSAGSSSKTLNTRGTL</sequence>
<dbReference type="InterPro" id="IPR027256">
    <property type="entry name" value="P-typ_ATPase_IB"/>
</dbReference>
<dbReference type="Proteomes" id="UP000261739">
    <property type="component" value="Unassembled WGS sequence"/>
</dbReference>
<dbReference type="Pfam" id="PF00122">
    <property type="entry name" value="E1-E2_ATPase"/>
    <property type="match status" value="1"/>
</dbReference>
<dbReference type="PROSITE" id="PS00154">
    <property type="entry name" value="ATPASE_E1_E2"/>
    <property type="match status" value="1"/>
</dbReference>
<dbReference type="EMBL" id="DQID01000338">
    <property type="protein sequence ID" value="HCT15729.1"/>
    <property type="molecule type" value="Genomic_DNA"/>
</dbReference>
<dbReference type="AlphaFoldDB" id="A0A3D4T2G6"/>
<keyword evidence="8" id="KW-0067">ATP-binding</keyword>
<keyword evidence="8" id="KW-0547">Nucleotide-binding</keyword>
<dbReference type="GO" id="GO:0005886">
    <property type="term" value="C:plasma membrane"/>
    <property type="evidence" value="ECO:0007669"/>
    <property type="project" value="UniProtKB-SubCell"/>
</dbReference>
<dbReference type="PANTHER" id="PTHR48085:SF5">
    <property type="entry name" value="CADMIUM_ZINC-TRANSPORTING ATPASE HMA4-RELATED"/>
    <property type="match status" value="1"/>
</dbReference>
<dbReference type="InterPro" id="IPR001757">
    <property type="entry name" value="P_typ_ATPase"/>
</dbReference>
<evidence type="ECO:0000256" key="4">
    <source>
        <dbReference type="ARBA" id="ARBA00022723"/>
    </source>
</evidence>
<proteinExistence type="inferred from homology"/>
<evidence type="ECO:0000259" key="10">
    <source>
        <dbReference type="Pfam" id="PF00122"/>
    </source>
</evidence>
<dbReference type="CDD" id="cd02079">
    <property type="entry name" value="P-type_ATPase_HM"/>
    <property type="match status" value="1"/>
</dbReference>
<feature type="domain" description="P-type ATPase A" evidence="10">
    <location>
        <begin position="149"/>
        <end position="249"/>
    </location>
</feature>
<dbReference type="PANTHER" id="PTHR48085">
    <property type="entry name" value="CADMIUM/ZINC-TRANSPORTING ATPASE HMA2-RELATED"/>
    <property type="match status" value="1"/>
</dbReference>
<dbReference type="InterPro" id="IPR018303">
    <property type="entry name" value="ATPase_P-typ_P_site"/>
</dbReference>
<protein>
    <submittedName>
        <fullName evidence="11">Cadmium-translocating P-type ATPase</fullName>
    </submittedName>
</protein>
<feature type="transmembrane region" description="Helical" evidence="8">
    <location>
        <begin position="18"/>
        <end position="38"/>
    </location>
</feature>
<keyword evidence="4 8" id="KW-0479">Metal-binding</keyword>
<comment type="subcellular location">
    <subcellularLocation>
        <location evidence="1">Cell membrane</location>
        <topology evidence="1">Multi-pass membrane protein</topology>
    </subcellularLocation>
</comment>
<feature type="transmembrane region" description="Helical" evidence="8">
    <location>
        <begin position="289"/>
        <end position="315"/>
    </location>
</feature>
<feature type="transmembrane region" description="Helical" evidence="8">
    <location>
        <begin position="631"/>
        <end position="649"/>
    </location>
</feature>
<evidence type="ECO:0000256" key="5">
    <source>
        <dbReference type="ARBA" id="ARBA00022967"/>
    </source>
</evidence>
<accession>A0A3D4T2G6</accession>
<dbReference type="InterPro" id="IPR023214">
    <property type="entry name" value="HAD_sf"/>
</dbReference>
<dbReference type="InterPro" id="IPR023298">
    <property type="entry name" value="ATPase_P-typ_TM_dom_sf"/>
</dbReference>
<feature type="region of interest" description="Disordered" evidence="9">
    <location>
        <begin position="666"/>
        <end position="687"/>
    </location>
</feature>
<dbReference type="NCBIfam" id="TIGR01525">
    <property type="entry name" value="ATPase-IB_hvy"/>
    <property type="match status" value="1"/>
</dbReference>
<dbReference type="SFLD" id="SFLDF00027">
    <property type="entry name" value="p-type_atpase"/>
    <property type="match status" value="1"/>
</dbReference>
<feature type="transmembrane region" description="Helical" evidence="8">
    <location>
        <begin position="265"/>
        <end position="283"/>
    </location>
</feature>
<feature type="transmembrane region" description="Helical" evidence="8">
    <location>
        <begin position="70"/>
        <end position="88"/>
    </location>
</feature>
<dbReference type="GO" id="GO:0016887">
    <property type="term" value="F:ATP hydrolysis activity"/>
    <property type="evidence" value="ECO:0007669"/>
    <property type="project" value="InterPro"/>
</dbReference>
<organism evidence="11 12">
    <name type="scientific">Corynebacterium nuruki</name>
    <dbReference type="NCBI Taxonomy" id="1032851"/>
    <lineage>
        <taxon>Bacteria</taxon>
        <taxon>Bacillati</taxon>
        <taxon>Actinomycetota</taxon>
        <taxon>Actinomycetes</taxon>
        <taxon>Mycobacteriales</taxon>
        <taxon>Corynebacteriaceae</taxon>
        <taxon>Corynebacterium</taxon>
    </lineage>
</organism>
<dbReference type="SUPFAM" id="SSF56784">
    <property type="entry name" value="HAD-like"/>
    <property type="match status" value="1"/>
</dbReference>
<evidence type="ECO:0000256" key="2">
    <source>
        <dbReference type="ARBA" id="ARBA00006024"/>
    </source>
</evidence>
<dbReference type="GO" id="GO:0015086">
    <property type="term" value="F:cadmium ion transmembrane transporter activity"/>
    <property type="evidence" value="ECO:0007669"/>
    <property type="project" value="TreeGrafter"/>
</dbReference>
<dbReference type="Pfam" id="PF00702">
    <property type="entry name" value="Hydrolase"/>
    <property type="match status" value="1"/>
</dbReference>
<dbReference type="InterPro" id="IPR051014">
    <property type="entry name" value="Cation_Transport_ATPase_IB"/>
</dbReference>
<reference evidence="11 12" key="1">
    <citation type="journal article" date="2018" name="Nat. Biotechnol.">
        <title>A standardized bacterial taxonomy based on genome phylogeny substantially revises the tree of life.</title>
        <authorList>
            <person name="Parks D.H."/>
            <person name="Chuvochina M."/>
            <person name="Waite D.W."/>
            <person name="Rinke C."/>
            <person name="Skarshewski A."/>
            <person name="Chaumeil P.A."/>
            <person name="Hugenholtz P."/>
        </authorList>
    </citation>
    <scope>NUCLEOTIDE SEQUENCE [LARGE SCALE GENOMIC DNA]</scope>
    <source>
        <strain evidence="11">UBA11247</strain>
    </source>
</reference>
<dbReference type="Gene3D" id="3.40.1110.10">
    <property type="entry name" value="Calcium-transporting ATPase, cytoplasmic domain N"/>
    <property type="match status" value="1"/>
</dbReference>
<keyword evidence="6 8" id="KW-1133">Transmembrane helix</keyword>
<keyword evidence="8" id="KW-1003">Cell membrane</keyword>
<feature type="transmembrane region" description="Helical" evidence="8">
    <location>
        <begin position="606"/>
        <end position="625"/>
    </location>
</feature>
<keyword evidence="5" id="KW-1278">Translocase</keyword>
<dbReference type="InterPro" id="IPR023299">
    <property type="entry name" value="ATPase_P-typ_cyto_dom_N"/>
</dbReference>
<dbReference type="SUPFAM" id="SSF81665">
    <property type="entry name" value="Calcium ATPase, transmembrane domain M"/>
    <property type="match status" value="1"/>
</dbReference>